<dbReference type="CDD" id="cd06450">
    <property type="entry name" value="DOPA_deC_like"/>
    <property type="match status" value="1"/>
</dbReference>
<dbReference type="KEGG" id="tpal:117647073"/>
<dbReference type="PANTHER" id="PTHR45677:SF8">
    <property type="entry name" value="CYSTEINE SULFINIC ACID DECARBOXYLASE"/>
    <property type="match status" value="1"/>
</dbReference>
<dbReference type="AlphaFoldDB" id="A0A6P8ZAX0"/>
<dbReference type="InterPro" id="IPR015424">
    <property type="entry name" value="PyrdxlP-dep_Trfase"/>
</dbReference>
<organism evidence="9">
    <name type="scientific">Thrips palmi</name>
    <name type="common">Melon thrips</name>
    <dbReference type="NCBI Taxonomy" id="161013"/>
    <lineage>
        <taxon>Eukaryota</taxon>
        <taxon>Metazoa</taxon>
        <taxon>Ecdysozoa</taxon>
        <taxon>Arthropoda</taxon>
        <taxon>Hexapoda</taxon>
        <taxon>Insecta</taxon>
        <taxon>Pterygota</taxon>
        <taxon>Neoptera</taxon>
        <taxon>Paraneoptera</taxon>
        <taxon>Thysanoptera</taxon>
        <taxon>Terebrantia</taxon>
        <taxon>Thripoidea</taxon>
        <taxon>Thripidae</taxon>
        <taxon>Thrips</taxon>
    </lineage>
</organism>
<dbReference type="RefSeq" id="XP_034244462.1">
    <property type="nucleotide sequence ID" value="XM_034388571.1"/>
</dbReference>
<dbReference type="InterPro" id="IPR021115">
    <property type="entry name" value="Pyridoxal-P_BS"/>
</dbReference>
<proteinExistence type="inferred from homology"/>
<dbReference type="InParanoid" id="A0A6P8ZAX0"/>
<gene>
    <name evidence="9" type="primary">LOC117647073</name>
</gene>
<evidence type="ECO:0000256" key="1">
    <source>
        <dbReference type="ARBA" id="ARBA00001933"/>
    </source>
</evidence>
<dbReference type="GO" id="GO:0005737">
    <property type="term" value="C:cytoplasm"/>
    <property type="evidence" value="ECO:0007669"/>
    <property type="project" value="TreeGrafter"/>
</dbReference>
<dbReference type="SUPFAM" id="SSF53383">
    <property type="entry name" value="PLP-dependent transferases"/>
    <property type="match status" value="1"/>
</dbReference>
<evidence type="ECO:0000256" key="5">
    <source>
        <dbReference type="ARBA" id="ARBA00023239"/>
    </source>
</evidence>
<dbReference type="PANTHER" id="PTHR45677">
    <property type="entry name" value="GLUTAMATE DECARBOXYLASE-RELATED"/>
    <property type="match status" value="1"/>
</dbReference>
<evidence type="ECO:0000256" key="7">
    <source>
        <dbReference type="RuleBase" id="RU000382"/>
    </source>
</evidence>
<name>A0A6P8ZAX0_THRPL</name>
<comment type="cofactor">
    <cofactor evidence="1 6 7">
        <name>pyridoxal 5'-phosphate</name>
        <dbReference type="ChEBI" id="CHEBI:597326"/>
    </cofactor>
</comment>
<dbReference type="InterPro" id="IPR002129">
    <property type="entry name" value="PyrdxlP-dep_de-COase"/>
</dbReference>
<dbReference type="PROSITE" id="PS00392">
    <property type="entry name" value="DDC_GAD_HDC_YDC"/>
    <property type="match status" value="1"/>
</dbReference>
<comment type="similarity">
    <text evidence="2 7">Belongs to the group II decarboxylase family.</text>
</comment>
<keyword evidence="4 6" id="KW-0663">Pyridoxal phosphate</keyword>
<dbReference type="Gene3D" id="3.40.640.10">
    <property type="entry name" value="Type I PLP-dependent aspartate aminotransferase-like (Major domain)"/>
    <property type="match status" value="1"/>
</dbReference>
<dbReference type="GO" id="GO:0019752">
    <property type="term" value="P:carboxylic acid metabolic process"/>
    <property type="evidence" value="ECO:0007669"/>
    <property type="project" value="InterPro"/>
</dbReference>
<dbReference type="Proteomes" id="UP000515158">
    <property type="component" value="Unplaced"/>
</dbReference>
<evidence type="ECO:0000256" key="6">
    <source>
        <dbReference type="PIRSR" id="PIRSR602129-50"/>
    </source>
</evidence>
<dbReference type="InterPro" id="IPR015421">
    <property type="entry name" value="PyrdxlP-dep_Trfase_major"/>
</dbReference>
<evidence type="ECO:0000256" key="2">
    <source>
        <dbReference type="ARBA" id="ARBA00009533"/>
    </source>
</evidence>
<feature type="modified residue" description="N6-(pyridoxal phosphate)lysine" evidence="6">
    <location>
        <position position="302"/>
    </location>
</feature>
<dbReference type="FunCoup" id="A0A6P8ZAX0">
    <property type="interactions" value="56"/>
</dbReference>
<evidence type="ECO:0000313" key="8">
    <source>
        <dbReference type="Proteomes" id="UP000515158"/>
    </source>
</evidence>
<dbReference type="GO" id="GO:0030170">
    <property type="term" value="F:pyridoxal phosphate binding"/>
    <property type="evidence" value="ECO:0007669"/>
    <property type="project" value="InterPro"/>
</dbReference>
<protein>
    <submittedName>
        <fullName evidence="9">Cysteine sulfinic acid decarboxylase isoform X1</fullName>
    </submittedName>
</protein>
<dbReference type="OrthoDB" id="392571at2759"/>
<keyword evidence="3" id="KW-0210">Decarboxylase</keyword>
<dbReference type="Pfam" id="PF00282">
    <property type="entry name" value="Pyridoxal_deC"/>
    <property type="match status" value="1"/>
</dbReference>
<accession>A0A6P8ZAX0</accession>
<evidence type="ECO:0000256" key="3">
    <source>
        <dbReference type="ARBA" id="ARBA00022793"/>
    </source>
</evidence>
<dbReference type="Gene3D" id="3.90.1150.170">
    <property type="match status" value="1"/>
</dbReference>
<reference evidence="9" key="1">
    <citation type="submission" date="2025-08" db="UniProtKB">
        <authorList>
            <consortium name="RefSeq"/>
        </authorList>
    </citation>
    <scope>IDENTIFICATION</scope>
    <source>
        <tissue evidence="9">Total insect</tissue>
    </source>
</reference>
<keyword evidence="5 7" id="KW-0456">Lyase</keyword>
<evidence type="ECO:0000256" key="4">
    <source>
        <dbReference type="ARBA" id="ARBA00022898"/>
    </source>
</evidence>
<evidence type="ECO:0000313" key="9">
    <source>
        <dbReference type="RefSeq" id="XP_034244462.1"/>
    </source>
</evidence>
<dbReference type="GO" id="GO:0016831">
    <property type="term" value="F:carboxy-lyase activity"/>
    <property type="evidence" value="ECO:0007669"/>
    <property type="project" value="UniProtKB-KW"/>
</dbReference>
<sequence>MDVDGASLEAARGHGHFLERVTAMLREEGFIGQPSRSQPVVQFSHPDKLQEVLRLGLGAATVDEDELLAVARDVVRQSVRTGHPQFHNQLYGGADPFGVAGAWITEALNTSQYTFEVAPAFTLIEHKVIEHVLAKVGFSNGDGIFTPGGSVANMYAMVAARYKMFPQVKSEGVRALPPLAFFTSYDSHYSIQKGAHWLGVGTNSIIKVATDAEGRMQAAELRDAILEARRGGRQPCMVNATVGTTVLGAIDPLDQVADVCQELGVWLHVDACWGGSLLLSPTHKSRLDGLSRADSVAWNPHKMLGAPLQCSMFLVRHKGLLHKCNSAAATYLFQQDKFYDVSWDTGDKSMQCGRKVDAFKLWLLWKARGDDGLAALVDNAMACASYFRSRVQQTEGFRLVAQGLDCTNVCFWYIPPSLRGQTEDEQWWARMAAVAPAIKERLVLAGTLLIGYCPLQHRGHVNFFRMVTTCQPPATREDMDLAIREIQRHGEAL</sequence>
<dbReference type="GeneID" id="117647073"/>
<keyword evidence="8" id="KW-1185">Reference proteome</keyword>